<evidence type="ECO:0000256" key="1">
    <source>
        <dbReference type="ARBA" id="ARBA00010876"/>
    </source>
</evidence>
<evidence type="ECO:0000259" key="7">
    <source>
        <dbReference type="SMART" id="SM00363"/>
    </source>
</evidence>
<dbReference type="Pfam" id="PF01479">
    <property type="entry name" value="S4"/>
    <property type="match status" value="1"/>
</dbReference>
<feature type="domain" description="RNA-binding S4" evidence="7">
    <location>
        <begin position="24"/>
        <end position="82"/>
    </location>
</feature>
<dbReference type="InterPro" id="IPR006225">
    <property type="entry name" value="PsdUridine_synth_RluC/D"/>
</dbReference>
<evidence type="ECO:0000256" key="5">
    <source>
        <dbReference type="PROSITE-ProRule" id="PRU00182"/>
    </source>
</evidence>
<dbReference type="SUPFAM" id="SSF55174">
    <property type="entry name" value="Alpha-L RNA-binding motif"/>
    <property type="match status" value="1"/>
</dbReference>
<comment type="catalytic activity">
    <reaction evidence="6">
        <text>a uridine in RNA = a pseudouridine in RNA</text>
        <dbReference type="Rhea" id="RHEA:48348"/>
        <dbReference type="Rhea" id="RHEA-COMP:12068"/>
        <dbReference type="Rhea" id="RHEA-COMP:12069"/>
        <dbReference type="ChEBI" id="CHEBI:65314"/>
        <dbReference type="ChEBI" id="CHEBI:65315"/>
    </reaction>
</comment>
<dbReference type="SUPFAM" id="SSF55120">
    <property type="entry name" value="Pseudouridine synthase"/>
    <property type="match status" value="1"/>
</dbReference>
<dbReference type="InterPro" id="IPR006145">
    <property type="entry name" value="PsdUridine_synth_RsuA/RluA"/>
</dbReference>
<dbReference type="Pfam" id="PF00849">
    <property type="entry name" value="PseudoU_synth_2"/>
    <property type="match status" value="1"/>
</dbReference>
<dbReference type="Gene3D" id="3.30.2350.10">
    <property type="entry name" value="Pseudouridine synthase"/>
    <property type="match status" value="1"/>
</dbReference>
<dbReference type="InterPro" id="IPR006224">
    <property type="entry name" value="PsdUridine_synth_RluA-like_CS"/>
</dbReference>
<dbReference type="GO" id="GO:0003723">
    <property type="term" value="F:RNA binding"/>
    <property type="evidence" value="ECO:0007669"/>
    <property type="project" value="UniProtKB-KW"/>
</dbReference>
<dbReference type="AlphaFoldDB" id="A0A2G6E8H5"/>
<dbReference type="Gene3D" id="3.10.290.10">
    <property type="entry name" value="RNA-binding S4 domain"/>
    <property type="match status" value="1"/>
</dbReference>
<name>A0A2G6E8H5_9BACT</name>
<dbReference type="CDD" id="cd00165">
    <property type="entry name" value="S4"/>
    <property type="match status" value="1"/>
</dbReference>
<dbReference type="InterPro" id="IPR020103">
    <property type="entry name" value="PsdUridine_synth_cat_dom_sf"/>
</dbReference>
<evidence type="ECO:0000256" key="4">
    <source>
        <dbReference type="PIRSR" id="PIRSR606225-1"/>
    </source>
</evidence>
<organism evidence="8 9">
    <name type="scientific">candidate division KSB3 bacterium</name>
    <dbReference type="NCBI Taxonomy" id="2044937"/>
    <lineage>
        <taxon>Bacteria</taxon>
        <taxon>candidate division KSB3</taxon>
    </lineage>
</organism>
<dbReference type="SMART" id="SM00363">
    <property type="entry name" value="S4"/>
    <property type="match status" value="1"/>
</dbReference>
<dbReference type="InterPro" id="IPR002942">
    <property type="entry name" value="S4_RNA-bd"/>
</dbReference>
<dbReference type="GO" id="GO:0000455">
    <property type="term" value="P:enzyme-directed rRNA pseudouridine synthesis"/>
    <property type="evidence" value="ECO:0007669"/>
    <property type="project" value="TreeGrafter"/>
</dbReference>
<feature type="active site" evidence="4">
    <location>
        <position position="149"/>
    </location>
</feature>
<reference evidence="8 9" key="1">
    <citation type="submission" date="2017-10" db="EMBL/GenBank/DDBJ databases">
        <title>Novel microbial diversity and functional potential in the marine mammal oral microbiome.</title>
        <authorList>
            <person name="Dudek N.K."/>
            <person name="Sun C.L."/>
            <person name="Burstein D."/>
            <person name="Kantor R.S."/>
            <person name="Aliaga Goltsman D.S."/>
            <person name="Bik E.M."/>
            <person name="Thomas B.C."/>
            <person name="Banfield J.F."/>
            <person name="Relman D.A."/>
        </authorList>
    </citation>
    <scope>NUCLEOTIDE SEQUENCE [LARGE SCALE GENOMIC DNA]</scope>
    <source>
        <strain evidence="8">DOLZORAL124_49_17</strain>
    </source>
</reference>
<dbReference type="EMBL" id="PDPS01000024">
    <property type="protein sequence ID" value="PID58058.1"/>
    <property type="molecule type" value="Genomic_DNA"/>
</dbReference>
<sequence length="323" mass="36443">MPGECHTFTIDREQIQSDQRTSSLRLDLFLQAQEAFSYSRSSIRRLILAGAVTVNGRKVKPGYSLKERDTVHMMTPELRPLELRAEAIPLDIVFEDDDVLVLNKAVGMVVHPGPGHASGTLVHALLYHCRQDLSGIGGVQRPGIVHRLDRDTSGVMLVAKTDAAHVSLSEQLKSRTLSRVYTAITHGCFRAMQGRIDAGIGRHHKDRKKMAVDHVRGRKALSSYRVLEQFKRYSVLHVQLQTGRTHQIRVHMKHVQHPIVGDPVYGNRSLNNFNMTRQALHAHTICFIHPSSGEEMSYTTPLPNDMQRLLETLRKREPSTAKH</sequence>
<comment type="function">
    <text evidence="6">Responsible for synthesis of pseudouridine from uracil.</text>
</comment>
<dbReference type="GO" id="GO:0120159">
    <property type="term" value="F:rRNA pseudouridine synthase activity"/>
    <property type="evidence" value="ECO:0007669"/>
    <property type="project" value="UniProtKB-ARBA"/>
</dbReference>
<comment type="caution">
    <text evidence="8">The sequence shown here is derived from an EMBL/GenBank/DDBJ whole genome shotgun (WGS) entry which is preliminary data.</text>
</comment>
<dbReference type="PANTHER" id="PTHR21600">
    <property type="entry name" value="MITOCHONDRIAL RNA PSEUDOURIDINE SYNTHASE"/>
    <property type="match status" value="1"/>
</dbReference>
<accession>A0A2G6E8H5</accession>
<dbReference type="PROSITE" id="PS01129">
    <property type="entry name" value="PSI_RLU"/>
    <property type="match status" value="1"/>
</dbReference>
<evidence type="ECO:0000256" key="6">
    <source>
        <dbReference type="RuleBase" id="RU362028"/>
    </source>
</evidence>
<dbReference type="InterPro" id="IPR050188">
    <property type="entry name" value="RluA_PseudoU_synthase"/>
</dbReference>
<dbReference type="PROSITE" id="PS50889">
    <property type="entry name" value="S4"/>
    <property type="match status" value="1"/>
</dbReference>
<evidence type="ECO:0000313" key="8">
    <source>
        <dbReference type="EMBL" id="PID58058.1"/>
    </source>
</evidence>
<evidence type="ECO:0000256" key="2">
    <source>
        <dbReference type="ARBA" id="ARBA00022884"/>
    </source>
</evidence>
<dbReference type="NCBIfam" id="TIGR00005">
    <property type="entry name" value="rluA_subfam"/>
    <property type="match status" value="1"/>
</dbReference>
<dbReference type="CDD" id="cd02869">
    <property type="entry name" value="PseudoU_synth_RluA_like"/>
    <property type="match status" value="1"/>
</dbReference>
<comment type="similarity">
    <text evidence="1 6">Belongs to the pseudouridine synthase RluA family.</text>
</comment>
<proteinExistence type="inferred from homology"/>
<protein>
    <recommendedName>
        <fullName evidence="6">Pseudouridine synthase</fullName>
        <ecNumber evidence="6">5.4.99.-</ecNumber>
    </recommendedName>
</protein>
<dbReference type="PANTHER" id="PTHR21600:SF44">
    <property type="entry name" value="RIBOSOMAL LARGE SUBUNIT PSEUDOURIDINE SYNTHASE D"/>
    <property type="match status" value="1"/>
</dbReference>
<keyword evidence="3 6" id="KW-0413">Isomerase</keyword>
<gene>
    <name evidence="8" type="ORF">CSB45_05040</name>
</gene>
<dbReference type="Proteomes" id="UP000229740">
    <property type="component" value="Unassembled WGS sequence"/>
</dbReference>
<dbReference type="FunFam" id="3.30.2350.10:FF:000006">
    <property type="entry name" value="Pseudouridine synthase"/>
    <property type="match status" value="1"/>
</dbReference>
<dbReference type="EC" id="5.4.99.-" evidence="6"/>
<evidence type="ECO:0000256" key="3">
    <source>
        <dbReference type="ARBA" id="ARBA00023235"/>
    </source>
</evidence>
<keyword evidence="2 5" id="KW-0694">RNA-binding</keyword>
<evidence type="ECO:0000313" key="9">
    <source>
        <dbReference type="Proteomes" id="UP000229740"/>
    </source>
</evidence>
<dbReference type="InterPro" id="IPR036986">
    <property type="entry name" value="S4_RNA-bd_sf"/>
</dbReference>